<comment type="caution">
    <text evidence="4">The sequence shown here is derived from an EMBL/GenBank/DDBJ whole genome shotgun (WGS) entry which is preliminary data.</text>
</comment>
<protein>
    <submittedName>
        <fullName evidence="4">Tetratricopeptide repeat protein</fullName>
    </submittedName>
</protein>
<dbReference type="InterPro" id="IPR011990">
    <property type="entry name" value="TPR-like_helical_dom_sf"/>
</dbReference>
<dbReference type="InterPro" id="IPR019734">
    <property type="entry name" value="TPR_rpt"/>
</dbReference>
<evidence type="ECO:0000256" key="1">
    <source>
        <dbReference type="ARBA" id="ARBA00022737"/>
    </source>
</evidence>
<dbReference type="SUPFAM" id="SSF48452">
    <property type="entry name" value="TPR-like"/>
    <property type="match status" value="1"/>
</dbReference>
<dbReference type="InterPro" id="IPR013105">
    <property type="entry name" value="TPR_2"/>
</dbReference>
<dbReference type="Gene3D" id="1.25.40.10">
    <property type="entry name" value="Tetratricopeptide repeat domain"/>
    <property type="match status" value="1"/>
</dbReference>
<feature type="repeat" description="TPR" evidence="3">
    <location>
        <begin position="389"/>
        <end position="422"/>
    </location>
</feature>
<evidence type="ECO:0000256" key="3">
    <source>
        <dbReference type="PROSITE-ProRule" id="PRU00339"/>
    </source>
</evidence>
<dbReference type="GeneID" id="93424673"/>
<dbReference type="EMBL" id="PUBV01000012">
    <property type="protein sequence ID" value="PWB07487.1"/>
    <property type="molecule type" value="Genomic_DNA"/>
</dbReference>
<dbReference type="AlphaFoldDB" id="A0A2V1IX94"/>
<reference evidence="5" key="1">
    <citation type="submission" date="2018-02" db="EMBL/GenBank/DDBJ databases">
        <authorList>
            <person name="Clavel T."/>
            <person name="Strowig T."/>
        </authorList>
    </citation>
    <scope>NUCLEOTIDE SEQUENCE [LARGE SCALE GENOMIC DNA]</scope>
    <source>
        <strain evidence="5">DSM 100764</strain>
    </source>
</reference>
<evidence type="ECO:0000256" key="2">
    <source>
        <dbReference type="ARBA" id="ARBA00022803"/>
    </source>
</evidence>
<dbReference type="PROSITE" id="PS50005">
    <property type="entry name" value="TPR"/>
    <property type="match status" value="1"/>
</dbReference>
<name>A0A2V1IX94_9BACT</name>
<keyword evidence="5" id="KW-1185">Reference proteome</keyword>
<dbReference type="Pfam" id="PF07719">
    <property type="entry name" value="TPR_2"/>
    <property type="match status" value="1"/>
</dbReference>
<dbReference type="PROSITE" id="PS51257">
    <property type="entry name" value="PROKAR_LIPOPROTEIN"/>
    <property type="match status" value="1"/>
</dbReference>
<dbReference type="RefSeq" id="WP_107036066.1">
    <property type="nucleotide sequence ID" value="NZ_CAOLHR010000027.1"/>
</dbReference>
<dbReference type="SMART" id="SM00028">
    <property type="entry name" value="TPR"/>
    <property type="match status" value="2"/>
</dbReference>
<keyword evidence="1" id="KW-0677">Repeat</keyword>
<dbReference type="Proteomes" id="UP000244925">
    <property type="component" value="Unassembled WGS sequence"/>
</dbReference>
<sequence length="562" mass="61334">MKKALGLTVATAAMIVVSGCSKKMNQFSADYFNCNPNPLEVVGTQVPATVTGNVPAKFFVKNATVTVTPVLVYGNYQTSGTPVKYQGEKVRGNDPVVSYDLGGSVVIPANFAYTPEMIKSELYLEFNVEQGKKQYVLPRVKVADGVIATAAFANAGTVDPAIAPDKFQRIINEKYSADIRFLINQANIRPGELKTAQMEAFNNDLKAAHADTSRVIKELNISSYASPDGSLEFNTQLAERREDNTATYLEKQLKKDMITEFGELTAQFTPEDWEGFQKLVAASDIQDKQLILSVLSMYKDPEQREREIRNLANVFEALADEILPQLRYSRITASVDVIGKSDAEINHLFDTDPSKLTVDELLYAATLTEKPARKEAIYTAATRLYPNDFRGFNNLGMVKYEMGDYAAAKACFAQAQKLAPNAPEVQMNLGLIDLLNSNYDAANRYFGNAAGLNELGDALGVYYLKKGDAAAAVKAFGNSKTNNAALAQILAKDYSKAKSTLAAIATPDATTYYLMAVVGARTNNSQALTASLRQAIKLDPSMAQRAAQDLEFSKFNLSGVLN</sequence>
<proteinExistence type="predicted"/>
<organism evidence="4 5">
    <name type="scientific">Paramuribaculum intestinale</name>
    <dbReference type="NCBI Taxonomy" id="2094151"/>
    <lineage>
        <taxon>Bacteria</taxon>
        <taxon>Pseudomonadati</taxon>
        <taxon>Bacteroidota</taxon>
        <taxon>Bacteroidia</taxon>
        <taxon>Bacteroidales</taxon>
        <taxon>Muribaculaceae</taxon>
        <taxon>Paramuribaculum</taxon>
    </lineage>
</organism>
<gene>
    <name evidence="4" type="ORF">C5O25_07195</name>
</gene>
<accession>A0A2V1IX94</accession>
<keyword evidence="2 3" id="KW-0802">TPR repeat</keyword>
<evidence type="ECO:0000313" key="4">
    <source>
        <dbReference type="EMBL" id="PWB07487.1"/>
    </source>
</evidence>
<evidence type="ECO:0000313" key="5">
    <source>
        <dbReference type="Proteomes" id="UP000244925"/>
    </source>
</evidence>